<dbReference type="EMBL" id="AATS01000014">
    <property type="protein sequence ID" value="EAU53945.1"/>
    <property type="molecule type" value="Genomic_DNA"/>
</dbReference>
<dbReference type="InterPro" id="IPR006620">
    <property type="entry name" value="Pro_4_hyd_alph"/>
</dbReference>
<dbReference type="PROSITE" id="PS51471">
    <property type="entry name" value="FE2OG_OXY"/>
    <property type="match status" value="1"/>
</dbReference>
<dbReference type="PANTHER" id="PTHR12907">
    <property type="entry name" value="EGL NINE HOMOLOG-RELATED"/>
    <property type="match status" value="1"/>
</dbReference>
<evidence type="ECO:0000256" key="6">
    <source>
        <dbReference type="ARBA" id="ARBA00023004"/>
    </source>
</evidence>
<dbReference type="OrthoDB" id="5292137at2"/>
<keyword evidence="3" id="KW-0847">Vitamin C</keyword>
<evidence type="ECO:0000256" key="3">
    <source>
        <dbReference type="ARBA" id="ARBA00022896"/>
    </source>
</evidence>
<feature type="domain" description="Fe2OG dioxygenase" evidence="7">
    <location>
        <begin position="107"/>
        <end position="212"/>
    </location>
</feature>
<protein>
    <submittedName>
        <fullName evidence="8">2OG-Fe(II) oxygenase</fullName>
    </submittedName>
</protein>
<dbReference type="InParanoid" id="Q0EXH1"/>
<evidence type="ECO:0000256" key="1">
    <source>
        <dbReference type="ARBA" id="ARBA00001961"/>
    </source>
</evidence>
<organism evidence="8 9">
    <name type="scientific">Mariprofundus ferrooxydans PV-1</name>
    <dbReference type="NCBI Taxonomy" id="314345"/>
    <lineage>
        <taxon>Bacteria</taxon>
        <taxon>Pseudomonadati</taxon>
        <taxon>Pseudomonadota</taxon>
        <taxon>Candidatius Mariprofundia</taxon>
        <taxon>Mariprofundales</taxon>
        <taxon>Mariprofundaceae</taxon>
        <taxon>Mariprofundus</taxon>
    </lineage>
</organism>
<accession>Q0EXH1</accession>
<keyword evidence="4" id="KW-0223">Dioxygenase</keyword>
<comment type="cofactor">
    <cofactor evidence="1">
        <name>L-ascorbate</name>
        <dbReference type="ChEBI" id="CHEBI:38290"/>
    </cofactor>
</comment>
<name>Q0EXH1_9PROT</name>
<dbReference type="Gene3D" id="2.60.120.620">
    <property type="entry name" value="q2cbj1_9rhob like domain"/>
    <property type="match status" value="1"/>
</dbReference>
<sequence length="214" mass="24384">MVQSLFADNGSSNKFDRIVADLMETGLSVCDDFVSPLLVSSMALEARELQQSGAFRHARIGRGVSMQLRPEIRNDRIYWLDTENPTAIQQPYLLDLETLRQYINRNLFLGLFEYEGHFALYPPGASYDIHYDRFIGALERVVTCILYLNDNWQAEDGGALNIHQGHDASTLPLPMQILPQGGRLVTFISEQFPHEVLPATRDRLSLTGWFRIRP</sequence>
<keyword evidence="6" id="KW-0408">Iron</keyword>
<dbReference type="HOGENOM" id="CLU_022206_1_0_0"/>
<keyword evidence="9" id="KW-1185">Reference proteome</keyword>
<dbReference type="eggNOG" id="COG3751">
    <property type="taxonomic scope" value="Bacteria"/>
</dbReference>
<dbReference type="Pfam" id="PF13640">
    <property type="entry name" value="2OG-FeII_Oxy_3"/>
    <property type="match status" value="1"/>
</dbReference>
<dbReference type="STRING" id="314344.AL013_09865"/>
<dbReference type="Proteomes" id="UP000005297">
    <property type="component" value="Unassembled WGS sequence"/>
</dbReference>
<comment type="caution">
    <text evidence="8">The sequence shown here is derived from an EMBL/GenBank/DDBJ whole genome shotgun (WGS) entry which is preliminary data.</text>
</comment>
<proteinExistence type="predicted"/>
<evidence type="ECO:0000313" key="8">
    <source>
        <dbReference type="EMBL" id="EAU53945.1"/>
    </source>
</evidence>
<reference evidence="8 9" key="1">
    <citation type="submission" date="2006-09" db="EMBL/GenBank/DDBJ databases">
        <authorList>
            <person name="Emerson D."/>
            <person name="Ferriera S."/>
            <person name="Johnson J."/>
            <person name="Kravitz S."/>
            <person name="Halpern A."/>
            <person name="Remington K."/>
            <person name="Beeson K."/>
            <person name="Tran B."/>
            <person name="Rogers Y.-H."/>
            <person name="Friedman R."/>
            <person name="Venter J.C."/>
        </authorList>
    </citation>
    <scope>NUCLEOTIDE SEQUENCE [LARGE SCALE GENOMIC DNA]</scope>
    <source>
        <strain evidence="8 9">PV-1</strain>
    </source>
</reference>
<dbReference type="RefSeq" id="WP_009850141.1">
    <property type="nucleotide sequence ID" value="NZ_DS022294.1"/>
</dbReference>
<dbReference type="InterPro" id="IPR044862">
    <property type="entry name" value="Pro_4_hyd_alph_FE2OG_OXY"/>
</dbReference>
<dbReference type="GO" id="GO:0008198">
    <property type="term" value="F:ferrous iron binding"/>
    <property type="evidence" value="ECO:0007669"/>
    <property type="project" value="TreeGrafter"/>
</dbReference>
<keyword evidence="2" id="KW-0479">Metal-binding</keyword>
<dbReference type="PANTHER" id="PTHR12907:SF26">
    <property type="entry name" value="HIF PROLYL HYDROXYLASE, ISOFORM C"/>
    <property type="match status" value="1"/>
</dbReference>
<keyword evidence="5" id="KW-0560">Oxidoreductase</keyword>
<evidence type="ECO:0000256" key="2">
    <source>
        <dbReference type="ARBA" id="ARBA00022723"/>
    </source>
</evidence>
<dbReference type="InterPro" id="IPR051559">
    <property type="entry name" value="HIF_prolyl_hydroxylases"/>
</dbReference>
<evidence type="ECO:0000313" key="9">
    <source>
        <dbReference type="Proteomes" id="UP000005297"/>
    </source>
</evidence>
<evidence type="ECO:0000256" key="5">
    <source>
        <dbReference type="ARBA" id="ARBA00023002"/>
    </source>
</evidence>
<evidence type="ECO:0000256" key="4">
    <source>
        <dbReference type="ARBA" id="ARBA00022964"/>
    </source>
</evidence>
<dbReference type="GO" id="GO:0071456">
    <property type="term" value="P:cellular response to hypoxia"/>
    <property type="evidence" value="ECO:0007669"/>
    <property type="project" value="TreeGrafter"/>
</dbReference>
<dbReference type="GO" id="GO:0031543">
    <property type="term" value="F:peptidyl-proline dioxygenase activity"/>
    <property type="evidence" value="ECO:0007669"/>
    <property type="project" value="TreeGrafter"/>
</dbReference>
<dbReference type="InterPro" id="IPR005123">
    <property type="entry name" value="Oxoglu/Fe-dep_dioxygenase_dom"/>
</dbReference>
<dbReference type="SMART" id="SM00702">
    <property type="entry name" value="P4Hc"/>
    <property type="match status" value="1"/>
</dbReference>
<evidence type="ECO:0000259" key="7">
    <source>
        <dbReference type="PROSITE" id="PS51471"/>
    </source>
</evidence>
<gene>
    <name evidence="8" type="ORF">SPV1_13142</name>
</gene>
<dbReference type="AlphaFoldDB" id="Q0EXH1"/>
<dbReference type="GO" id="GO:0031418">
    <property type="term" value="F:L-ascorbic acid binding"/>
    <property type="evidence" value="ECO:0007669"/>
    <property type="project" value="UniProtKB-KW"/>
</dbReference>